<dbReference type="Proteomes" id="UP000663881">
    <property type="component" value="Unassembled WGS sequence"/>
</dbReference>
<dbReference type="AlphaFoldDB" id="A0A815NN73"/>
<dbReference type="InterPro" id="IPR032675">
    <property type="entry name" value="LRR_dom_sf"/>
</dbReference>
<evidence type="ECO:0000313" key="3">
    <source>
        <dbReference type="EMBL" id="CAF4061245.1"/>
    </source>
</evidence>
<proteinExistence type="predicted"/>
<dbReference type="SUPFAM" id="SSF52047">
    <property type="entry name" value="RNI-like"/>
    <property type="match status" value="1"/>
</dbReference>
<evidence type="ECO:0000313" key="4">
    <source>
        <dbReference type="Proteomes" id="UP000663891"/>
    </source>
</evidence>
<organism evidence="2 4">
    <name type="scientific">Adineta steineri</name>
    <dbReference type="NCBI Taxonomy" id="433720"/>
    <lineage>
        <taxon>Eukaryota</taxon>
        <taxon>Metazoa</taxon>
        <taxon>Spiralia</taxon>
        <taxon>Gnathifera</taxon>
        <taxon>Rotifera</taxon>
        <taxon>Eurotatoria</taxon>
        <taxon>Bdelloidea</taxon>
        <taxon>Adinetida</taxon>
        <taxon>Adinetidae</taxon>
        <taxon>Adineta</taxon>
    </lineage>
</organism>
<name>A0A815NN73_9BILA</name>
<accession>A0A815NN73</accession>
<dbReference type="Proteomes" id="UP000663891">
    <property type="component" value="Unassembled WGS sequence"/>
</dbReference>
<sequence length="568" mass="66647">MESLPNELHLLIFRYLHNFDILYGFYNLNQRFQRIIQSYLYDIDLTQTNLSYKQFVLLMEQIIPVQGSLVRSLKFSVEPHLSSLRLRIHQLTNLQSLTIVGYLPHDDNYTFLVDALSLSTLSELSIHITDQDMFRIISTNASQRLTKLVLQDSLHISDSYFNDIQQMPYIKCLSIRIDSNKILLNIFQTMPNLVQLNLLLSDYYNAEDVNLKELPVTLEKLQIEIDYGKLYQANFELINNLFNLFNNQINELTLIIREAPEELSNFEKLQSLTNNFIHLQIFNYNILTTYQPDHRFSSIIQFPHSENYSFFTLPKSKPVFIELNQDTSSLHVNNYSTLEKLFNSHSVCISTHKISQNFPPAFQSIKDDYNFNNLKQLELDCMIKGQEDSHQYSILKKIIAQSPNLDTIFIRSYSTKTIIVYLKNLFPKKNSNKIKNLVIREHTNNNLSDSSSDYAGYTPAPHPPIFHSTFFIQLSQILPDLQQLTFVCDKTFWALYSTKNCNCLNDLRENFPKLTHLKLKMTFLGNKVFQSFKKRLNKTIQKNNSLFYTEYVDTSNRLRPVYDLNIWL</sequence>
<feature type="domain" description="F-box" evidence="1">
    <location>
        <begin position="1"/>
        <end position="55"/>
    </location>
</feature>
<dbReference type="EMBL" id="CAJOAY010004242">
    <property type="protein sequence ID" value="CAF4061245.1"/>
    <property type="molecule type" value="Genomic_DNA"/>
</dbReference>
<dbReference type="PROSITE" id="PS50181">
    <property type="entry name" value="FBOX"/>
    <property type="match status" value="1"/>
</dbReference>
<comment type="caution">
    <text evidence="2">The sequence shown here is derived from an EMBL/GenBank/DDBJ whole genome shotgun (WGS) entry which is preliminary data.</text>
</comment>
<dbReference type="OrthoDB" id="10030959at2759"/>
<dbReference type="EMBL" id="CAJNON010001208">
    <property type="protein sequence ID" value="CAF1440255.1"/>
    <property type="molecule type" value="Genomic_DNA"/>
</dbReference>
<gene>
    <name evidence="3" type="ORF">OKA104_LOCUS33400</name>
    <name evidence="2" type="ORF">VCS650_LOCUS38842</name>
</gene>
<evidence type="ECO:0000313" key="2">
    <source>
        <dbReference type="EMBL" id="CAF1440255.1"/>
    </source>
</evidence>
<dbReference type="Gene3D" id="3.80.10.10">
    <property type="entry name" value="Ribonuclease Inhibitor"/>
    <property type="match status" value="1"/>
</dbReference>
<evidence type="ECO:0000259" key="1">
    <source>
        <dbReference type="PROSITE" id="PS50181"/>
    </source>
</evidence>
<protein>
    <recommendedName>
        <fullName evidence="1">F-box domain-containing protein</fullName>
    </recommendedName>
</protein>
<reference evidence="2" key="1">
    <citation type="submission" date="2021-02" db="EMBL/GenBank/DDBJ databases">
        <authorList>
            <person name="Nowell W R."/>
        </authorList>
    </citation>
    <scope>NUCLEOTIDE SEQUENCE</scope>
</reference>
<dbReference type="InterPro" id="IPR001810">
    <property type="entry name" value="F-box_dom"/>
</dbReference>